<sequence length="141" mass="16437">MVSQKQILSYEHCYEEKTAVYTTQIEKQRFWFSFASHHKVGIISEANMLQVSAKKYRLFSNSIVAIKKFHVTAVVKSSRFRTMQSHTLIASKEEVSLIGLETLNRLPYLPDLSPSDFHLFTSLEHWLNQKRFETPIICIVN</sequence>
<accession>A0AAD5WG42</accession>
<dbReference type="InterPro" id="IPR036397">
    <property type="entry name" value="RNaseH_sf"/>
</dbReference>
<comment type="caution">
    <text evidence="1">The sequence shown here is derived from an EMBL/GenBank/DDBJ whole genome shotgun (WGS) entry which is preliminary data.</text>
</comment>
<gene>
    <name evidence="1" type="ORF">KIN20_030413</name>
</gene>
<dbReference type="Gene3D" id="3.30.420.10">
    <property type="entry name" value="Ribonuclease H-like superfamily/Ribonuclease H"/>
    <property type="match status" value="1"/>
</dbReference>
<dbReference type="AlphaFoldDB" id="A0AAD5WG42"/>
<keyword evidence="2" id="KW-1185">Reference proteome</keyword>
<evidence type="ECO:0000313" key="1">
    <source>
        <dbReference type="EMBL" id="KAJ1369034.1"/>
    </source>
</evidence>
<proteinExistence type="predicted"/>
<dbReference type="EMBL" id="JAHQIW010006392">
    <property type="protein sequence ID" value="KAJ1369034.1"/>
    <property type="molecule type" value="Genomic_DNA"/>
</dbReference>
<reference evidence="1" key="1">
    <citation type="submission" date="2021-06" db="EMBL/GenBank/DDBJ databases">
        <title>Parelaphostrongylus tenuis whole genome reference sequence.</title>
        <authorList>
            <person name="Garwood T.J."/>
            <person name="Larsen P.A."/>
            <person name="Fountain-Jones N.M."/>
            <person name="Garbe J.R."/>
            <person name="Macchietto M.G."/>
            <person name="Kania S.A."/>
            <person name="Gerhold R.W."/>
            <person name="Richards J.E."/>
            <person name="Wolf T.M."/>
        </authorList>
    </citation>
    <scope>NUCLEOTIDE SEQUENCE</scope>
    <source>
        <strain evidence="1">MNPRO001-30</strain>
        <tissue evidence="1">Meninges</tissue>
    </source>
</reference>
<organism evidence="1 2">
    <name type="scientific">Parelaphostrongylus tenuis</name>
    <name type="common">Meningeal worm</name>
    <dbReference type="NCBI Taxonomy" id="148309"/>
    <lineage>
        <taxon>Eukaryota</taxon>
        <taxon>Metazoa</taxon>
        <taxon>Ecdysozoa</taxon>
        <taxon>Nematoda</taxon>
        <taxon>Chromadorea</taxon>
        <taxon>Rhabditida</taxon>
        <taxon>Rhabditina</taxon>
        <taxon>Rhabditomorpha</taxon>
        <taxon>Strongyloidea</taxon>
        <taxon>Metastrongylidae</taxon>
        <taxon>Parelaphostrongylus</taxon>
    </lineage>
</organism>
<evidence type="ECO:0000313" key="2">
    <source>
        <dbReference type="Proteomes" id="UP001196413"/>
    </source>
</evidence>
<dbReference type="Proteomes" id="UP001196413">
    <property type="component" value="Unassembled WGS sequence"/>
</dbReference>
<dbReference type="GO" id="GO:0003676">
    <property type="term" value="F:nucleic acid binding"/>
    <property type="evidence" value="ECO:0007669"/>
    <property type="project" value="InterPro"/>
</dbReference>
<name>A0AAD5WG42_PARTN</name>
<protein>
    <submittedName>
        <fullName evidence="1">Uncharacterized protein</fullName>
    </submittedName>
</protein>